<organism evidence="3 4">
    <name type="scientific">Porphyridium purpureum</name>
    <name type="common">Red alga</name>
    <name type="synonym">Porphyridium cruentum</name>
    <dbReference type="NCBI Taxonomy" id="35688"/>
    <lineage>
        <taxon>Eukaryota</taxon>
        <taxon>Rhodophyta</taxon>
        <taxon>Bangiophyceae</taxon>
        <taxon>Porphyridiales</taxon>
        <taxon>Porphyridiaceae</taxon>
        <taxon>Porphyridium</taxon>
    </lineage>
</organism>
<evidence type="ECO:0000256" key="2">
    <source>
        <dbReference type="SAM" id="SignalP"/>
    </source>
</evidence>
<feature type="signal peptide" evidence="2">
    <location>
        <begin position="1"/>
        <end position="24"/>
    </location>
</feature>
<accession>A0A5J4YX41</accession>
<keyword evidence="4" id="KW-1185">Reference proteome</keyword>
<proteinExistence type="predicted"/>
<feature type="region of interest" description="Disordered" evidence="1">
    <location>
        <begin position="137"/>
        <end position="195"/>
    </location>
</feature>
<name>A0A5J4YX41_PORPP</name>
<dbReference type="Proteomes" id="UP000324585">
    <property type="component" value="Unassembled WGS sequence"/>
</dbReference>
<feature type="compositionally biased region" description="Pro residues" evidence="1">
    <location>
        <begin position="137"/>
        <end position="163"/>
    </location>
</feature>
<sequence>MKCGPRGVVAVVGVLALVAGSVLAQGFARLEVFPSNGCSGTPEVVDLTLDGCTEFAWTDPDAEINSLQLTQLMCGDTLSVVSVRGYAGAGCTDENTLFFSRTIFGGTIQPSECSEVATGSGLPVIKVASYVCDGDPTPAPISSPTPSPSPTAAPSPSPTPTPTPIESSTTTPSPTPSPSPSPTNSPDPVPTPTPVCIDAEWIEARGLEKVHASDGMGDLLCITGLPELPCGTPGHVLEVSIETDALMRTGNTALRTFAEVCSERDCSLKVGRFNGVLHSDADRLPIQDGLRLTTVAHRGTVWSSIENQIVVGAQKLGSQHINRALAYLQRRNSA</sequence>
<dbReference type="EMBL" id="VRMN01000003">
    <property type="protein sequence ID" value="KAA8495906.1"/>
    <property type="molecule type" value="Genomic_DNA"/>
</dbReference>
<evidence type="ECO:0000313" key="4">
    <source>
        <dbReference type="Proteomes" id="UP000324585"/>
    </source>
</evidence>
<comment type="caution">
    <text evidence="3">The sequence shown here is derived from an EMBL/GenBank/DDBJ whole genome shotgun (WGS) entry which is preliminary data.</text>
</comment>
<keyword evidence="2" id="KW-0732">Signal</keyword>
<feature type="chain" id="PRO_5023895476" evidence="2">
    <location>
        <begin position="25"/>
        <end position="334"/>
    </location>
</feature>
<gene>
    <name evidence="3" type="ORF">FVE85_2061</name>
</gene>
<evidence type="ECO:0000256" key="1">
    <source>
        <dbReference type="SAM" id="MobiDB-lite"/>
    </source>
</evidence>
<feature type="compositionally biased region" description="Pro residues" evidence="1">
    <location>
        <begin position="173"/>
        <end position="193"/>
    </location>
</feature>
<protein>
    <submittedName>
        <fullName evidence="3">Uncharacterized protein</fullName>
    </submittedName>
</protein>
<dbReference type="AlphaFoldDB" id="A0A5J4YX41"/>
<reference evidence="4" key="1">
    <citation type="journal article" date="2019" name="Nat. Commun.">
        <title>Expansion of phycobilisome linker gene families in mesophilic red algae.</title>
        <authorList>
            <person name="Lee J."/>
            <person name="Kim D."/>
            <person name="Bhattacharya D."/>
            <person name="Yoon H.S."/>
        </authorList>
    </citation>
    <scope>NUCLEOTIDE SEQUENCE [LARGE SCALE GENOMIC DNA]</scope>
    <source>
        <strain evidence="4">CCMP 1328</strain>
    </source>
</reference>
<evidence type="ECO:0000313" key="3">
    <source>
        <dbReference type="EMBL" id="KAA8495906.1"/>
    </source>
</evidence>